<dbReference type="AlphaFoldDB" id="A0A917NJI3"/>
<keyword evidence="1" id="KW-0805">Transcription regulation</keyword>
<dbReference type="RefSeq" id="WP_188965460.1">
    <property type="nucleotide sequence ID" value="NZ_BMKW01000001.1"/>
</dbReference>
<evidence type="ECO:0000259" key="4">
    <source>
        <dbReference type="PROSITE" id="PS51077"/>
    </source>
</evidence>
<dbReference type="PROSITE" id="PS51078">
    <property type="entry name" value="ICLR_ED"/>
    <property type="match status" value="1"/>
</dbReference>
<proteinExistence type="predicted"/>
<dbReference type="PANTHER" id="PTHR30136:SF34">
    <property type="entry name" value="TRANSCRIPTIONAL REGULATOR"/>
    <property type="match status" value="1"/>
</dbReference>
<comment type="caution">
    <text evidence="6">The sequence shown here is derived from an EMBL/GenBank/DDBJ whole genome shotgun (WGS) entry which is preliminary data.</text>
</comment>
<dbReference type="GO" id="GO:0045892">
    <property type="term" value="P:negative regulation of DNA-templated transcription"/>
    <property type="evidence" value="ECO:0007669"/>
    <property type="project" value="TreeGrafter"/>
</dbReference>
<dbReference type="EMBL" id="BMKW01000001">
    <property type="protein sequence ID" value="GGJ02450.1"/>
    <property type="molecule type" value="Genomic_DNA"/>
</dbReference>
<dbReference type="FunFam" id="1.10.10.10:FF:000056">
    <property type="entry name" value="IclR family transcriptional regulator"/>
    <property type="match status" value="1"/>
</dbReference>
<dbReference type="SUPFAM" id="SSF46785">
    <property type="entry name" value="Winged helix' DNA-binding domain"/>
    <property type="match status" value="1"/>
</dbReference>
<dbReference type="SUPFAM" id="SSF55781">
    <property type="entry name" value="GAF domain-like"/>
    <property type="match status" value="1"/>
</dbReference>
<reference evidence="6" key="2">
    <citation type="submission" date="2020-09" db="EMBL/GenBank/DDBJ databases">
        <authorList>
            <person name="Sun Q."/>
            <person name="Zhou Y."/>
        </authorList>
    </citation>
    <scope>NUCLEOTIDE SEQUENCE</scope>
    <source>
        <strain evidence="6">CGMCC 1.3617</strain>
    </source>
</reference>
<evidence type="ECO:0000256" key="3">
    <source>
        <dbReference type="ARBA" id="ARBA00023163"/>
    </source>
</evidence>
<dbReference type="Gene3D" id="3.30.450.40">
    <property type="match status" value="1"/>
</dbReference>
<dbReference type="InterPro" id="IPR005471">
    <property type="entry name" value="Tscrpt_reg_IclR_N"/>
</dbReference>
<feature type="domain" description="IclR-ED" evidence="5">
    <location>
        <begin position="80"/>
        <end position="264"/>
    </location>
</feature>
<dbReference type="SMART" id="SM00346">
    <property type="entry name" value="HTH_ICLR"/>
    <property type="match status" value="1"/>
</dbReference>
<dbReference type="InterPro" id="IPR050707">
    <property type="entry name" value="HTH_MetabolicPath_Reg"/>
</dbReference>
<dbReference type="GO" id="GO:0003677">
    <property type="term" value="F:DNA binding"/>
    <property type="evidence" value="ECO:0007669"/>
    <property type="project" value="UniProtKB-KW"/>
</dbReference>
<keyword evidence="7" id="KW-1185">Reference proteome</keyword>
<evidence type="ECO:0000256" key="2">
    <source>
        <dbReference type="ARBA" id="ARBA00023125"/>
    </source>
</evidence>
<dbReference type="Gene3D" id="1.10.10.10">
    <property type="entry name" value="Winged helix-like DNA-binding domain superfamily/Winged helix DNA-binding domain"/>
    <property type="match status" value="1"/>
</dbReference>
<evidence type="ECO:0000259" key="5">
    <source>
        <dbReference type="PROSITE" id="PS51078"/>
    </source>
</evidence>
<keyword evidence="3" id="KW-0804">Transcription</keyword>
<reference evidence="6" key="1">
    <citation type="journal article" date="2014" name="Int. J. Syst. Evol. Microbiol.">
        <title>Complete genome sequence of Corynebacterium casei LMG S-19264T (=DSM 44701T), isolated from a smear-ripened cheese.</title>
        <authorList>
            <consortium name="US DOE Joint Genome Institute (JGI-PGF)"/>
            <person name="Walter F."/>
            <person name="Albersmeier A."/>
            <person name="Kalinowski J."/>
            <person name="Ruckert C."/>
        </authorList>
    </citation>
    <scope>NUCLEOTIDE SEQUENCE</scope>
    <source>
        <strain evidence="6">CGMCC 1.3617</strain>
    </source>
</reference>
<name>A0A917NJI3_9PROT</name>
<dbReference type="PROSITE" id="PS51077">
    <property type="entry name" value="HTH_ICLR"/>
    <property type="match status" value="1"/>
</dbReference>
<dbReference type="Pfam" id="PF01614">
    <property type="entry name" value="IclR_C"/>
    <property type="match status" value="1"/>
</dbReference>
<evidence type="ECO:0000313" key="6">
    <source>
        <dbReference type="EMBL" id="GGJ02450.1"/>
    </source>
</evidence>
<evidence type="ECO:0000313" key="7">
    <source>
        <dbReference type="Proteomes" id="UP000661507"/>
    </source>
</evidence>
<evidence type="ECO:0000256" key="1">
    <source>
        <dbReference type="ARBA" id="ARBA00023015"/>
    </source>
</evidence>
<organism evidence="6 7">
    <name type="scientific">Neoroseomonas lacus</name>
    <dbReference type="NCBI Taxonomy" id="287609"/>
    <lineage>
        <taxon>Bacteria</taxon>
        <taxon>Pseudomonadati</taxon>
        <taxon>Pseudomonadota</taxon>
        <taxon>Alphaproteobacteria</taxon>
        <taxon>Acetobacterales</taxon>
        <taxon>Acetobacteraceae</taxon>
        <taxon>Neoroseomonas</taxon>
    </lineage>
</organism>
<dbReference type="Pfam" id="PF09339">
    <property type="entry name" value="HTH_IclR"/>
    <property type="match status" value="1"/>
</dbReference>
<feature type="domain" description="HTH iclR-type" evidence="4">
    <location>
        <begin position="17"/>
        <end position="79"/>
    </location>
</feature>
<protein>
    <submittedName>
        <fullName evidence="6">Transcriptional regulator</fullName>
    </submittedName>
</protein>
<accession>A0A917NJI3</accession>
<keyword evidence="2" id="KW-0238">DNA-binding</keyword>
<dbReference type="Proteomes" id="UP000661507">
    <property type="component" value="Unassembled WGS sequence"/>
</dbReference>
<dbReference type="InterPro" id="IPR029016">
    <property type="entry name" value="GAF-like_dom_sf"/>
</dbReference>
<dbReference type="InterPro" id="IPR036390">
    <property type="entry name" value="WH_DNA-bd_sf"/>
</dbReference>
<gene>
    <name evidence="6" type="ORF">GCM10011320_06600</name>
</gene>
<dbReference type="GO" id="GO:0003700">
    <property type="term" value="F:DNA-binding transcription factor activity"/>
    <property type="evidence" value="ECO:0007669"/>
    <property type="project" value="TreeGrafter"/>
</dbReference>
<dbReference type="PANTHER" id="PTHR30136">
    <property type="entry name" value="HELIX-TURN-HELIX TRANSCRIPTIONAL REGULATOR, ICLR FAMILY"/>
    <property type="match status" value="1"/>
</dbReference>
<sequence length="265" mass="27986">MILEQQPPSLKSGVPLVRALDRGLALLAAFSPEQPALTLTDLARAAQLDKGTARRLLQTLQLAGWVRHDAANQRYALTTRVLTMAAAVETGAALRAASGDALHDLARRTGGTAFLWMAEDGMALCLARVIAPQPNVDAVWFSVGARSPMNCGAGPRVLLAGLSPQDRNRALAMPLSVRTPASQTDRAALLRDAETIATRGWDLARDDFVIGLAGLGVPIRAQDGSILGALSLSGMTSMFGDPAAPRHLTQLRSTATEISRQIARG</sequence>
<dbReference type="InterPro" id="IPR014757">
    <property type="entry name" value="Tscrpt_reg_IclR_C"/>
</dbReference>
<dbReference type="InterPro" id="IPR036388">
    <property type="entry name" value="WH-like_DNA-bd_sf"/>
</dbReference>